<dbReference type="PANTHER" id="PTHR10927">
    <property type="entry name" value="RIBOSOME MATURATION PROTEIN SBDS"/>
    <property type="match status" value="1"/>
</dbReference>
<dbReference type="Gene3D" id="1.10.10.900">
    <property type="entry name" value="SBDS protein C-terminal domain, subdomain 1"/>
    <property type="match status" value="1"/>
</dbReference>
<dbReference type="InterPro" id="IPR019783">
    <property type="entry name" value="SDO1/SBDS_N"/>
</dbReference>
<dbReference type="Proteomes" id="UP000763484">
    <property type="component" value="Unassembled WGS sequence"/>
</dbReference>
<dbReference type="SUPFAM" id="SSF109728">
    <property type="entry name" value="Hypothetical protein AF0491, middle domain"/>
    <property type="match status" value="1"/>
</dbReference>
<proteinExistence type="inferred from homology"/>
<evidence type="ECO:0000259" key="2">
    <source>
        <dbReference type="Pfam" id="PF01172"/>
    </source>
</evidence>
<feature type="domain" description="Ribosome maturation protein SDO1/SBDS central" evidence="3">
    <location>
        <begin position="97"/>
        <end position="157"/>
    </location>
</feature>
<dbReference type="GO" id="GO:0042256">
    <property type="term" value="P:cytosolic ribosome assembly"/>
    <property type="evidence" value="ECO:0007669"/>
    <property type="project" value="InterPro"/>
</dbReference>
<dbReference type="InterPro" id="IPR002140">
    <property type="entry name" value="Sdo1/SBDS"/>
</dbReference>
<comment type="similarity">
    <text evidence="1">Belongs to the SDO1/SBDS family.</text>
</comment>
<dbReference type="InterPro" id="IPR037188">
    <property type="entry name" value="Sdo1/SBDS_central_sf"/>
</dbReference>
<dbReference type="InterPro" id="IPR018978">
    <property type="entry name" value="SDO1/SBDS_central"/>
</dbReference>
<feature type="domain" description="Ribosome maturation protein SDO1/SBDS N-terminal" evidence="2">
    <location>
        <begin position="6"/>
        <end position="88"/>
    </location>
</feature>
<dbReference type="AlphaFoldDB" id="A0A8T3UU61"/>
<dbReference type="NCBIfam" id="TIGR00291">
    <property type="entry name" value="RNA_SBDS"/>
    <property type="match status" value="1"/>
</dbReference>
<dbReference type="SUPFAM" id="SSF89895">
    <property type="entry name" value="FYSH domain"/>
    <property type="match status" value="1"/>
</dbReference>
<evidence type="ECO:0000313" key="5">
    <source>
        <dbReference type="Proteomes" id="UP000763484"/>
    </source>
</evidence>
<accession>A0A8T3UU61</accession>
<sequence length="227" mass="25544">MVEDKVIAKLQIKDKRFEIWVDCDKAMDIKNGKSNDIESALLVDKVFKDAKKGEVAGNLKDHLKTDDVYQAALKIIKEGEVQVSAAYREKQMSALKNRVIDEIVSTAIDATNNLPIPRKRIELALEQVHYNFDLKKPEKMQVEELIGKLKSILPLKIGEFSYIAEADPQYSSVVLSAVKRFAKVKGSDLEGAKIRVEFTVSPKDRDMLLSKLKELTHGTISLVSTKE</sequence>
<dbReference type="InterPro" id="IPR039100">
    <property type="entry name" value="Sdo1/SBDS-like"/>
</dbReference>
<dbReference type="EMBL" id="JADFAQ010000022">
    <property type="protein sequence ID" value="MBE5728086.1"/>
    <property type="molecule type" value="Genomic_DNA"/>
</dbReference>
<dbReference type="Pfam" id="PF01172">
    <property type="entry name" value="SBDS_N"/>
    <property type="match status" value="1"/>
</dbReference>
<protein>
    <submittedName>
        <fullName evidence="4">Ribosome assembly factor SBDS</fullName>
    </submittedName>
</protein>
<evidence type="ECO:0000259" key="3">
    <source>
        <dbReference type="Pfam" id="PF09377"/>
    </source>
</evidence>
<dbReference type="PANTHER" id="PTHR10927:SF4">
    <property type="entry name" value="RIBOSOME MATURATION PROTEIN SDO1 HOMOLOG"/>
    <property type="match status" value="1"/>
</dbReference>
<comment type="caution">
    <text evidence="4">The sequence shown here is derived from an EMBL/GenBank/DDBJ whole genome shotgun (WGS) entry which is preliminary data.</text>
</comment>
<dbReference type="Gene3D" id="3.30.1250.10">
    <property type="entry name" value="Ribosome maturation protein SBDS, N-terminal domain"/>
    <property type="match status" value="1"/>
</dbReference>
<evidence type="ECO:0000256" key="1">
    <source>
        <dbReference type="ARBA" id="ARBA00007433"/>
    </source>
</evidence>
<gene>
    <name evidence="4" type="ORF">IHE50_01570</name>
</gene>
<evidence type="ECO:0000313" key="4">
    <source>
        <dbReference type="EMBL" id="MBE5728086.1"/>
    </source>
</evidence>
<dbReference type="InterPro" id="IPR036786">
    <property type="entry name" value="Ribosome_mat_SBDS_N_sf"/>
</dbReference>
<dbReference type="Pfam" id="PF09377">
    <property type="entry name" value="SBDS_domain_II"/>
    <property type="match status" value="1"/>
</dbReference>
<organism evidence="4 5">
    <name type="scientific">Candidatus Acidifodinimicrobium mancum</name>
    <dbReference type="NCBI Taxonomy" id="2898728"/>
    <lineage>
        <taxon>Archaea</taxon>
        <taxon>Candidatus Parvarchaeota</taxon>
        <taxon>Candidatus Acidifodinimicrobiaceae</taxon>
        <taxon>Candidatus Acidifodinimicrobium</taxon>
    </lineage>
</organism>
<name>A0A8T3UU61_9ARCH</name>
<reference evidence="4 5" key="1">
    <citation type="submission" date="2020-09" db="EMBL/GenBank/DDBJ databases">
        <title>Genomic characterization of a novel Parvarchaeota family in acid mine drainage sediments.</title>
        <authorList>
            <person name="Luo Z.-H."/>
        </authorList>
    </citation>
    <scope>NUCLEOTIDE SEQUENCE [LARGE SCALE GENOMIC DNA]</scope>
    <source>
        <strain evidence="4">TL1-5_bins.178</strain>
    </source>
</reference>